<dbReference type="Pfam" id="PF03704">
    <property type="entry name" value="BTAD"/>
    <property type="match status" value="1"/>
</dbReference>
<dbReference type="PROSITE" id="PS51755">
    <property type="entry name" value="OMPR_PHOB"/>
    <property type="match status" value="1"/>
</dbReference>
<keyword evidence="3 5" id="KW-0238">DNA-binding</keyword>
<evidence type="ECO:0000256" key="5">
    <source>
        <dbReference type="PROSITE-ProRule" id="PRU01091"/>
    </source>
</evidence>
<dbReference type="PANTHER" id="PTHR35807:SF1">
    <property type="entry name" value="TRANSCRIPTIONAL REGULATOR REDD"/>
    <property type="match status" value="1"/>
</dbReference>
<dbReference type="InterPro" id="IPR051677">
    <property type="entry name" value="AfsR-DnrI-RedD_regulator"/>
</dbReference>
<evidence type="ECO:0000256" key="2">
    <source>
        <dbReference type="ARBA" id="ARBA00023015"/>
    </source>
</evidence>
<organism evidence="7 8">
    <name type="scientific">Phytohabitans aurantiacus</name>
    <dbReference type="NCBI Taxonomy" id="3016789"/>
    <lineage>
        <taxon>Bacteria</taxon>
        <taxon>Bacillati</taxon>
        <taxon>Actinomycetota</taxon>
        <taxon>Actinomycetes</taxon>
        <taxon>Micromonosporales</taxon>
        <taxon>Micromonosporaceae</taxon>
    </lineage>
</organism>
<evidence type="ECO:0000256" key="1">
    <source>
        <dbReference type="ARBA" id="ARBA00005820"/>
    </source>
</evidence>
<dbReference type="InterPro" id="IPR011990">
    <property type="entry name" value="TPR-like_helical_dom_sf"/>
</dbReference>
<dbReference type="CDD" id="cd15831">
    <property type="entry name" value="BTAD"/>
    <property type="match status" value="1"/>
</dbReference>
<evidence type="ECO:0000259" key="6">
    <source>
        <dbReference type="PROSITE" id="PS51755"/>
    </source>
</evidence>
<dbReference type="Gene3D" id="1.25.40.10">
    <property type="entry name" value="Tetratricopeptide repeat domain"/>
    <property type="match status" value="1"/>
</dbReference>
<dbReference type="RefSeq" id="WP_281897465.1">
    <property type="nucleotide sequence ID" value="NZ_BSDI01000017.1"/>
</dbReference>
<dbReference type="SMART" id="SM01043">
    <property type="entry name" value="BTAD"/>
    <property type="match status" value="1"/>
</dbReference>
<dbReference type="SUPFAM" id="SSF46894">
    <property type="entry name" value="C-terminal effector domain of the bipartite response regulators"/>
    <property type="match status" value="1"/>
</dbReference>
<dbReference type="PANTHER" id="PTHR35807">
    <property type="entry name" value="TRANSCRIPTIONAL REGULATOR REDD-RELATED"/>
    <property type="match status" value="1"/>
</dbReference>
<protein>
    <recommendedName>
        <fullName evidence="6">OmpR/PhoB-type domain-containing protein</fullName>
    </recommendedName>
</protein>
<dbReference type="Pfam" id="PF00486">
    <property type="entry name" value="Trans_reg_C"/>
    <property type="match status" value="1"/>
</dbReference>
<keyword evidence="2" id="KW-0805">Transcription regulation</keyword>
<dbReference type="SMART" id="SM00862">
    <property type="entry name" value="Trans_reg_C"/>
    <property type="match status" value="1"/>
</dbReference>
<evidence type="ECO:0000313" key="8">
    <source>
        <dbReference type="Proteomes" id="UP001144280"/>
    </source>
</evidence>
<dbReference type="Gene3D" id="1.10.10.10">
    <property type="entry name" value="Winged helix-like DNA-binding domain superfamily/Winged helix DNA-binding domain"/>
    <property type="match status" value="1"/>
</dbReference>
<dbReference type="InterPro" id="IPR016032">
    <property type="entry name" value="Sig_transdc_resp-reg_C-effctor"/>
</dbReference>
<evidence type="ECO:0000256" key="4">
    <source>
        <dbReference type="ARBA" id="ARBA00023163"/>
    </source>
</evidence>
<accession>A0ABQ5QXR9</accession>
<dbReference type="InterPro" id="IPR036388">
    <property type="entry name" value="WH-like_DNA-bd_sf"/>
</dbReference>
<dbReference type="InterPro" id="IPR005158">
    <property type="entry name" value="BTAD"/>
</dbReference>
<dbReference type="Proteomes" id="UP001144280">
    <property type="component" value="Unassembled WGS sequence"/>
</dbReference>
<feature type="domain" description="OmpR/PhoB-type" evidence="6">
    <location>
        <begin position="1"/>
        <end position="106"/>
    </location>
</feature>
<feature type="DNA-binding region" description="OmpR/PhoB-type" evidence="5">
    <location>
        <begin position="1"/>
        <end position="106"/>
    </location>
</feature>
<keyword evidence="4" id="KW-0804">Transcription</keyword>
<proteinExistence type="inferred from homology"/>
<dbReference type="EMBL" id="BSDI01000017">
    <property type="protein sequence ID" value="GLH98504.1"/>
    <property type="molecule type" value="Genomic_DNA"/>
</dbReference>
<reference evidence="7" key="1">
    <citation type="submission" date="2022-12" db="EMBL/GenBank/DDBJ databases">
        <title>New Phytohabitans aurantiacus sp. RD004123 nov., an actinomycete isolated from soil.</title>
        <authorList>
            <person name="Triningsih D.W."/>
            <person name="Harunari E."/>
            <person name="Igarashi Y."/>
        </authorList>
    </citation>
    <scope>NUCLEOTIDE SEQUENCE</scope>
    <source>
        <strain evidence="7">RD004123</strain>
    </source>
</reference>
<sequence length="295" mass="32248">MINVDILGPLAVTVDGMPVTPTAPKPRQVLALLATSANSVVRNERIIEELWEDQPPASVTTTLQTYVYQLRKQLRLAPAAGPGHRHPRRAREDALRTFAGGYMLSLEPDALDATRFEHLARLGTSLLESGATEEASHTLRRALGLWNGSALVDVSPGPILQVEMLRLDEIRKSAVEARITADLQLGRHSEVVSELIGLVAQHPTHEGFQGKLMLALYRAGRRSAALHAYQRARGALVAELGVEPSRELQRLHQAILAGDGEPHVLLTPQLPMPRQMYAQETGSMNHRTPPSRSAA</sequence>
<comment type="similarity">
    <text evidence="1">Belongs to the AfsR/DnrI/RedD regulatory family.</text>
</comment>
<name>A0ABQ5QXR9_9ACTN</name>
<keyword evidence="8" id="KW-1185">Reference proteome</keyword>
<evidence type="ECO:0000313" key="7">
    <source>
        <dbReference type="EMBL" id="GLH98504.1"/>
    </source>
</evidence>
<gene>
    <name evidence="7" type="ORF">Pa4123_37790</name>
</gene>
<comment type="caution">
    <text evidence="7">The sequence shown here is derived from an EMBL/GenBank/DDBJ whole genome shotgun (WGS) entry which is preliminary data.</text>
</comment>
<dbReference type="InterPro" id="IPR001867">
    <property type="entry name" value="OmpR/PhoB-type_DNA-bd"/>
</dbReference>
<dbReference type="SUPFAM" id="SSF48452">
    <property type="entry name" value="TPR-like"/>
    <property type="match status" value="1"/>
</dbReference>
<evidence type="ECO:0000256" key="3">
    <source>
        <dbReference type="ARBA" id="ARBA00023125"/>
    </source>
</evidence>